<feature type="domain" description="DUF3824" evidence="2">
    <location>
        <begin position="682"/>
        <end position="861"/>
    </location>
</feature>
<feature type="compositionally biased region" description="Low complexity" evidence="1">
    <location>
        <begin position="693"/>
        <end position="705"/>
    </location>
</feature>
<dbReference type="InterPro" id="IPR024436">
    <property type="entry name" value="DUF3824"/>
</dbReference>
<feature type="compositionally biased region" description="Low complexity" evidence="1">
    <location>
        <begin position="746"/>
        <end position="756"/>
    </location>
</feature>
<evidence type="ECO:0000256" key="1">
    <source>
        <dbReference type="SAM" id="MobiDB-lite"/>
    </source>
</evidence>
<feature type="compositionally biased region" description="Polar residues" evidence="1">
    <location>
        <begin position="827"/>
        <end position="838"/>
    </location>
</feature>
<sequence>MSVRSERVVYRERDDYEEPRRTYTTVKRYQVPESSSRSVFREPDDVKEDKIIIRRERRESSAPPEPREDIKWKVTERVSKAPKERDDDIDFKIEERIRERERSRDEVDYKIKEIIRERDRTNRGRDIAYRVLERDSDWDRHSTYSHRTHSSPRTEFKVVERDRDIIRAPSPPSPVPERIREFKFERERSFSPPHRRTATLDRPYDLERYSKSTEYFAQPQPIIIREPAPQPIIIRERSREPQVIVREERREPNYEFVEREEVKEQSLVKREEPPPPEVIPPPAPATVAETVKPEKKKEPEEESYFYERRVREVDRSRRRDESYDRKTEIRPRDSASQYSSDDSYEYVRRERTYDDERDRSHSPRHRRHLAEGAIAGVGAAEILRHHRRSEGKPMGGRLTNDVAGGALGAIGAEALSRVRSARSKSRVSRRSRSRSRSWSDDDRGPSRPHRRRRSRSRSKSLSRAQQLGGLAAVAAVGALAGYAIKKSSNKETVILPQDPPRRSRSRRRRASVDSYYNDRFSDPGNKAANPDYRNRRIAQAGLASAAAAGIWDRVRSKSRGGRSKSRVRQGVPIAAAGLGGAALAGLYENSKANKERNKEAIIEEEAGRGRRRRSRSRSRSVPASHYADDRRVDDQGLIAYGNEPIYPEQQGRGYYSDEEPGMYRRRHRGGSSNGSSPDTRRRSRSRGGRKLADAGAAAGVGAVAAHELGRQRERSRQRDSRGCKPDLRAPSDYADTNPTDDDRGYQDPYYDQDPVYSPAPAGHHDGGYLPYEQTPQYDQPYGGQQQQYPSGNYFPPPPTGEHVGAQQPYPEQQQYQPYNPADYAQGGHSQQPYSQTYGQYMESDANLGAPQAHETYAGDQRGYGNADPTAAPHDGRGRNPENVSAPTASFVEDHQAPTGEYQQQHESQDADGVDTPRAERSRSRSRVRFDMDQNTTREISPEKTRSSKSDNSSSSVKGKERAREEQRLSDGEKSGDRKHRRRRRREDRDDGERGERRRGRHHRSGASSQLMNDKYERDPDSDSDGTVDLPARFDEHGNRKDEGDPLEKAITGILGSRGVTDFLAGLGGGSSSKTRDDEDEGRGGRRRGRH</sequence>
<dbReference type="Pfam" id="PF12868">
    <property type="entry name" value="DUF3824"/>
    <property type="match status" value="3"/>
</dbReference>
<feature type="compositionally biased region" description="Basic residues" evidence="1">
    <location>
        <begin position="976"/>
        <end position="985"/>
    </location>
</feature>
<dbReference type="PANTHER" id="PTHR35487:SF1">
    <property type="entry name" value="DUF3824 DOMAIN-CONTAINING PROTEIN"/>
    <property type="match status" value="1"/>
</dbReference>
<feature type="compositionally biased region" description="Low complexity" evidence="1">
    <location>
        <begin position="773"/>
        <end position="791"/>
    </location>
</feature>
<feature type="compositionally biased region" description="Basic and acidic residues" evidence="1">
    <location>
        <begin position="939"/>
        <end position="948"/>
    </location>
</feature>
<dbReference type="Proteomes" id="UP000799436">
    <property type="component" value="Unassembled WGS sequence"/>
</dbReference>
<feature type="compositionally biased region" description="Basic and acidic residues" evidence="1">
    <location>
        <begin position="257"/>
        <end position="273"/>
    </location>
</feature>
<feature type="compositionally biased region" description="Low complexity" evidence="1">
    <location>
        <begin position="371"/>
        <end position="381"/>
    </location>
</feature>
<evidence type="ECO:0000259" key="2">
    <source>
        <dbReference type="Pfam" id="PF12868"/>
    </source>
</evidence>
<feature type="region of interest" description="Disordered" evidence="1">
    <location>
        <begin position="51"/>
        <end position="73"/>
    </location>
</feature>
<feature type="compositionally biased region" description="Low complexity" evidence="1">
    <location>
        <begin position="806"/>
        <end position="818"/>
    </location>
</feature>
<feature type="compositionally biased region" description="Basic and acidic residues" evidence="1">
    <location>
        <begin position="707"/>
        <end position="729"/>
    </location>
</feature>
<feature type="compositionally biased region" description="Basic and acidic residues" evidence="1">
    <location>
        <begin position="345"/>
        <end position="361"/>
    </location>
</feature>
<feature type="domain" description="DUF3824" evidence="2">
    <location>
        <begin position="460"/>
        <end position="530"/>
    </location>
</feature>
<feature type="compositionally biased region" description="Basic residues" evidence="1">
    <location>
        <begin position="446"/>
        <end position="460"/>
    </location>
</feature>
<feature type="region of interest" description="Disordered" evidence="1">
    <location>
        <begin position="257"/>
        <end position="403"/>
    </location>
</feature>
<protein>
    <recommendedName>
        <fullName evidence="2">DUF3824 domain-containing protein</fullName>
    </recommendedName>
</protein>
<feature type="compositionally biased region" description="Basic and acidic residues" evidence="1">
    <location>
        <begin position="957"/>
        <end position="975"/>
    </location>
</feature>
<feature type="region of interest" description="Disordered" evidence="1">
    <location>
        <begin position="491"/>
        <end position="531"/>
    </location>
</feature>
<feature type="region of interest" description="Disordered" evidence="1">
    <location>
        <begin position="1"/>
        <end position="21"/>
    </location>
</feature>
<accession>A0A6G1KXC7</accession>
<evidence type="ECO:0000313" key="3">
    <source>
        <dbReference type="EMBL" id="KAF2765285.1"/>
    </source>
</evidence>
<feature type="compositionally biased region" description="Basic and acidic residues" evidence="1">
    <location>
        <begin position="592"/>
        <end position="608"/>
    </location>
</feature>
<feature type="compositionally biased region" description="Basic residues" evidence="1">
    <location>
        <begin position="609"/>
        <end position="618"/>
    </location>
</feature>
<feature type="compositionally biased region" description="Pro residues" evidence="1">
    <location>
        <begin position="275"/>
        <end position="284"/>
    </location>
</feature>
<feature type="compositionally biased region" description="Basic and acidic residues" evidence="1">
    <location>
        <begin position="914"/>
        <end position="931"/>
    </location>
</feature>
<name>A0A6G1KXC7_9PEZI</name>
<feature type="compositionally biased region" description="Basic and acidic residues" evidence="1">
    <location>
        <begin position="986"/>
        <end position="995"/>
    </location>
</feature>
<organism evidence="3 4">
    <name type="scientific">Teratosphaeria nubilosa</name>
    <dbReference type="NCBI Taxonomy" id="161662"/>
    <lineage>
        <taxon>Eukaryota</taxon>
        <taxon>Fungi</taxon>
        <taxon>Dikarya</taxon>
        <taxon>Ascomycota</taxon>
        <taxon>Pezizomycotina</taxon>
        <taxon>Dothideomycetes</taxon>
        <taxon>Dothideomycetidae</taxon>
        <taxon>Mycosphaerellales</taxon>
        <taxon>Teratosphaeriaceae</taxon>
        <taxon>Teratosphaeria</taxon>
    </lineage>
</organism>
<feature type="compositionally biased region" description="Basic residues" evidence="1">
    <location>
        <begin position="419"/>
        <end position="435"/>
    </location>
</feature>
<feature type="region of interest" description="Disordered" evidence="1">
    <location>
        <begin position="592"/>
        <end position="1090"/>
    </location>
</feature>
<feature type="region of interest" description="Disordered" evidence="1">
    <location>
        <begin position="417"/>
        <end position="466"/>
    </location>
</feature>
<feature type="compositionally biased region" description="Basic and acidic residues" evidence="1">
    <location>
        <begin position="291"/>
        <end position="333"/>
    </location>
</feature>
<proteinExistence type="predicted"/>
<dbReference type="EMBL" id="ML995896">
    <property type="protein sequence ID" value="KAF2765285.1"/>
    <property type="molecule type" value="Genomic_DNA"/>
</dbReference>
<reference evidence="3" key="1">
    <citation type="journal article" date="2020" name="Stud. Mycol.">
        <title>101 Dothideomycetes genomes: a test case for predicting lifestyles and emergence of pathogens.</title>
        <authorList>
            <person name="Haridas S."/>
            <person name="Albert R."/>
            <person name="Binder M."/>
            <person name="Bloem J."/>
            <person name="Labutti K."/>
            <person name="Salamov A."/>
            <person name="Andreopoulos B."/>
            <person name="Baker S."/>
            <person name="Barry K."/>
            <person name="Bills G."/>
            <person name="Bluhm B."/>
            <person name="Cannon C."/>
            <person name="Castanera R."/>
            <person name="Culley D."/>
            <person name="Daum C."/>
            <person name="Ezra D."/>
            <person name="Gonzalez J."/>
            <person name="Henrissat B."/>
            <person name="Kuo A."/>
            <person name="Liang C."/>
            <person name="Lipzen A."/>
            <person name="Lutzoni F."/>
            <person name="Magnuson J."/>
            <person name="Mondo S."/>
            <person name="Nolan M."/>
            <person name="Ohm R."/>
            <person name="Pangilinan J."/>
            <person name="Park H.-J."/>
            <person name="Ramirez L."/>
            <person name="Alfaro M."/>
            <person name="Sun H."/>
            <person name="Tritt A."/>
            <person name="Yoshinaga Y."/>
            <person name="Zwiers L.-H."/>
            <person name="Turgeon B."/>
            <person name="Goodwin S."/>
            <person name="Spatafora J."/>
            <person name="Crous P."/>
            <person name="Grigoriev I."/>
        </authorList>
    </citation>
    <scope>NUCLEOTIDE SEQUENCE</scope>
    <source>
        <strain evidence="3">CBS 116005</strain>
    </source>
</reference>
<evidence type="ECO:0000313" key="4">
    <source>
        <dbReference type="Proteomes" id="UP000799436"/>
    </source>
</evidence>
<keyword evidence="4" id="KW-1185">Reference proteome</keyword>
<dbReference type="OrthoDB" id="3561737at2759"/>
<feature type="compositionally biased region" description="Basic and acidic residues" evidence="1">
    <location>
        <begin position="1031"/>
        <end position="1047"/>
    </location>
</feature>
<dbReference type="AlphaFoldDB" id="A0A6G1KXC7"/>
<feature type="domain" description="DUF3824" evidence="2">
    <location>
        <begin position="562"/>
        <end position="656"/>
    </location>
</feature>
<dbReference type="PANTHER" id="PTHR35487">
    <property type="entry name" value="DUF3824 DOMAIN-CONTAINING PROTEIN"/>
    <property type="match status" value="1"/>
</dbReference>
<gene>
    <name evidence="3" type="ORF">EJ03DRAFT_369388</name>
</gene>